<name>A0A1M4Y9D8_MARH1</name>
<feature type="transmembrane region" description="Helical" evidence="6">
    <location>
        <begin position="281"/>
        <end position="298"/>
    </location>
</feature>
<evidence type="ECO:0000256" key="3">
    <source>
        <dbReference type="ARBA" id="ARBA00022692"/>
    </source>
</evidence>
<dbReference type="Gene3D" id="1.20.1250.20">
    <property type="entry name" value="MFS general substrate transporter like domains"/>
    <property type="match status" value="1"/>
</dbReference>
<gene>
    <name evidence="7" type="ORF">SAMN02745164_01621</name>
</gene>
<keyword evidence="8" id="KW-1185">Reference proteome</keyword>
<dbReference type="AlphaFoldDB" id="A0A1M4Y9D8"/>
<evidence type="ECO:0000256" key="6">
    <source>
        <dbReference type="SAM" id="Phobius"/>
    </source>
</evidence>
<dbReference type="PANTHER" id="PTHR23513:SF11">
    <property type="entry name" value="STAPHYLOFERRIN A TRANSPORTER"/>
    <property type="match status" value="1"/>
</dbReference>
<feature type="transmembrane region" description="Helical" evidence="6">
    <location>
        <begin position="369"/>
        <end position="387"/>
    </location>
</feature>
<dbReference type="SUPFAM" id="SSF103473">
    <property type="entry name" value="MFS general substrate transporter"/>
    <property type="match status" value="1"/>
</dbReference>
<reference evidence="7" key="1">
    <citation type="submission" date="2016-11" db="EMBL/GenBank/DDBJ databases">
        <authorList>
            <person name="Varghese N."/>
            <person name="Submissions S."/>
        </authorList>
    </citation>
    <scope>NUCLEOTIDE SEQUENCE [LARGE SCALE GENOMIC DNA]</scope>
    <source>
        <strain evidence="7">DSM 16785</strain>
    </source>
</reference>
<feature type="transmembrane region" description="Helical" evidence="6">
    <location>
        <begin position="12"/>
        <end position="36"/>
    </location>
</feature>
<evidence type="ECO:0000313" key="8">
    <source>
        <dbReference type="Proteomes" id="UP000184334"/>
    </source>
</evidence>
<dbReference type="InterPro" id="IPR011701">
    <property type="entry name" value="MFS"/>
</dbReference>
<feature type="transmembrane region" description="Helical" evidence="6">
    <location>
        <begin position="221"/>
        <end position="239"/>
    </location>
</feature>
<proteinExistence type="predicted"/>
<protein>
    <submittedName>
        <fullName evidence="7">MFS-type transporter involved in bile tolerance, Atg22 family</fullName>
    </submittedName>
</protein>
<dbReference type="EMBL" id="FQUI01000029">
    <property type="protein sequence ID" value="SHF02239.1"/>
    <property type="molecule type" value="Genomic_DNA"/>
</dbReference>
<feature type="transmembrane region" description="Helical" evidence="6">
    <location>
        <begin position="42"/>
        <end position="63"/>
    </location>
</feature>
<feature type="transmembrane region" description="Helical" evidence="6">
    <location>
        <begin position="304"/>
        <end position="328"/>
    </location>
</feature>
<keyword evidence="3 6" id="KW-0812">Transmembrane</keyword>
<sequence>MSVLSKKKNQLLLISGNAVSYMGDLFFLYAINWWIISKTGDTKIIGIISSLVILPMLILNIIGGTTVDILNRKKLMIICDFINGITMTLLGIISINYPSITMIALVYILSSAVFAIFSIASRSIVSEVINSEDIVSFNAWFNSMENIIKVISPLFSISLINVVPIHVIFLINGATFLFSGFSEIFIDYQYKKDNLTKTKNGIILFKNGIKYIWKNKNLRKMILTASLVNFFIAGYNLYIPLFSKSVLNSPMAYSGALTAEAVGSIFVVVTSRLFSKYDEKILTNGIIFGLMGSSLLLIQFKEIIMLYISTFLFGLFLGQFNVSFFSYVQKNVDSDYQGRVFSVIFTLASILMPVGNLFFGFIGKIVIQYGFYIIGVGIILISFYFILKNNENIKICE</sequence>
<evidence type="ECO:0000256" key="4">
    <source>
        <dbReference type="ARBA" id="ARBA00022989"/>
    </source>
</evidence>
<dbReference type="GO" id="GO:0005886">
    <property type="term" value="C:plasma membrane"/>
    <property type="evidence" value="ECO:0007669"/>
    <property type="project" value="UniProtKB-SubCell"/>
</dbReference>
<organism evidence="7 8">
    <name type="scientific">Marinitoga hydrogenitolerans (strain DSM 16785 / JCM 12826 / AT1271)</name>
    <dbReference type="NCBI Taxonomy" id="1122195"/>
    <lineage>
        <taxon>Bacteria</taxon>
        <taxon>Thermotogati</taxon>
        <taxon>Thermotogota</taxon>
        <taxon>Thermotogae</taxon>
        <taxon>Petrotogales</taxon>
        <taxon>Petrotogaceae</taxon>
        <taxon>Marinitoga</taxon>
    </lineage>
</organism>
<dbReference type="GO" id="GO:0022857">
    <property type="term" value="F:transmembrane transporter activity"/>
    <property type="evidence" value="ECO:0007669"/>
    <property type="project" value="InterPro"/>
</dbReference>
<keyword evidence="2" id="KW-1003">Cell membrane</keyword>
<dbReference type="CDD" id="cd06173">
    <property type="entry name" value="MFS_MefA_like"/>
    <property type="match status" value="1"/>
</dbReference>
<evidence type="ECO:0000256" key="5">
    <source>
        <dbReference type="ARBA" id="ARBA00023136"/>
    </source>
</evidence>
<dbReference type="RefSeq" id="WP_047266229.1">
    <property type="nucleotide sequence ID" value="NZ_FQUI01000029.1"/>
</dbReference>
<dbReference type="OrthoDB" id="9775268at2"/>
<keyword evidence="5 6" id="KW-0472">Membrane</keyword>
<comment type="subcellular location">
    <subcellularLocation>
        <location evidence="1">Cell membrane</location>
        <topology evidence="1">Multi-pass membrane protein</topology>
    </subcellularLocation>
</comment>
<feature type="transmembrane region" description="Helical" evidence="6">
    <location>
        <begin position="251"/>
        <end position="269"/>
    </location>
</feature>
<dbReference type="Pfam" id="PF07690">
    <property type="entry name" value="MFS_1"/>
    <property type="match status" value="1"/>
</dbReference>
<feature type="transmembrane region" description="Helical" evidence="6">
    <location>
        <begin position="340"/>
        <end position="363"/>
    </location>
</feature>
<dbReference type="InterPro" id="IPR036259">
    <property type="entry name" value="MFS_trans_sf"/>
</dbReference>
<dbReference type="PANTHER" id="PTHR23513">
    <property type="entry name" value="INTEGRAL MEMBRANE EFFLUX PROTEIN-RELATED"/>
    <property type="match status" value="1"/>
</dbReference>
<evidence type="ECO:0000313" key="7">
    <source>
        <dbReference type="EMBL" id="SHF02239.1"/>
    </source>
</evidence>
<evidence type="ECO:0000256" key="1">
    <source>
        <dbReference type="ARBA" id="ARBA00004651"/>
    </source>
</evidence>
<evidence type="ECO:0000256" key="2">
    <source>
        <dbReference type="ARBA" id="ARBA00022475"/>
    </source>
</evidence>
<dbReference type="STRING" id="1122195.SAMN02745164_01621"/>
<accession>A0A1M4Y9D8</accession>
<feature type="transmembrane region" description="Helical" evidence="6">
    <location>
        <begin position="169"/>
        <end position="190"/>
    </location>
</feature>
<dbReference type="Proteomes" id="UP000184334">
    <property type="component" value="Unassembled WGS sequence"/>
</dbReference>
<comment type="caution">
    <text evidence="7">The sequence shown here is derived from an EMBL/GenBank/DDBJ whole genome shotgun (WGS) entry which is preliminary data.</text>
</comment>
<keyword evidence="4 6" id="KW-1133">Transmembrane helix</keyword>